<dbReference type="InterPro" id="IPR029048">
    <property type="entry name" value="HSP70_C_sf"/>
</dbReference>
<name>A0A6P7TRV2_9MOLL</name>
<dbReference type="Proteomes" id="UP000515154">
    <property type="component" value="Unplaced"/>
</dbReference>
<dbReference type="InterPro" id="IPR029047">
    <property type="entry name" value="HSP70_peptide-bd_sf"/>
</dbReference>
<dbReference type="Gene3D" id="1.20.1270.10">
    <property type="match status" value="1"/>
</dbReference>
<keyword evidence="7" id="KW-0175">Coiled coil</keyword>
<comment type="subcellular location">
    <subcellularLocation>
        <location evidence="1">Endoplasmic reticulum lumen</location>
    </subcellularLocation>
</comment>
<organism evidence="8 9">
    <name type="scientific">Octopus sinensis</name>
    <name type="common">East Asian common octopus</name>
    <dbReference type="NCBI Taxonomy" id="2607531"/>
    <lineage>
        <taxon>Eukaryota</taxon>
        <taxon>Metazoa</taxon>
        <taxon>Spiralia</taxon>
        <taxon>Lophotrochozoa</taxon>
        <taxon>Mollusca</taxon>
        <taxon>Cephalopoda</taxon>
        <taxon>Coleoidea</taxon>
        <taxon>Octopodiformes</taxon>
        <taxon>Octopoda</taxon>
        <taxon>Incirrata</taxon>
        <taxon>Octopodidae</taxon>
        <taxon>Octopus</taxon>
    </lineage>
</organism>
<dbReference type="InterPro" id="IPR018181">
    <property type="entry name" value="Heat_shock_70_CS"/>
</dbReference>
<dbReference type="PANTHER" id="PTHR19375">
    <property type="entry name" value="HEAT SHOCK PROTEIN 70KDA"/>
    <property type="match status" value="1"/>
</dbReference>
<proteinExistence type="inferred from homology"/>
<dbReference type="FunFam" id="3.90.640.10:FF:000153">
    <property type="entry name" value="Endoplasmic reticulum chaperone BiP"/>
    <property type="match status" value="1"/>
</dbReference>
<dbReference type="PROSITE" id="PS00329">
    <property type="entry name" value="HSP70_2"/>
    <property type="match status" value="1"/>
</dbReference>
<dbReference type="Gene3D" id="3.30.420.40">
    <property type="match status" value="2"/>
</dbReference>
<dbReference type="KEGG" id="osn:115227941"/>
<feature type="coiled-coil region" evidence="7">
    <location>
        <begin position="131"/>
        <end position="158"/>
    </location>
</feature>
<dbReference type="Pfam" id="PF00012">
    <property type="entry name" value="HSP70"/>
    <property type="match status" value="1"/>
</dbReference>
<keyword evidence="4" id="KW-0547">Nucleotide-binding</keyword>
<evidence type="ECO:0000256" key="6">
    <source>
        <dbReference type="ARBA" id="ARBA00022840"/>
    </source>
</evidence>
<dbReference type="SUPFAM" id="SSF100934">
    <property type="entry name" value="Heat shock protein 70kD (HSP70), C-terminal subdomain"/>
    <property type="match status" value="1"/>
</dbReference>
<keyword evidence="6" id="KW-0067">ATP-binding</keyword>
<evidence type="ECO:0000256" key="2">
    <source>
        <dbReference type="ARBA" id="ARBA00007381"/>
    </source>
</evidence>
<dbReference type="SUPFAM" id="SSF100920">
    <property type="entry name" value="Heat shock protein 70kD (HSP70), peptide-binding domain"/>
    <property type="match status" value="1"/>
</dbReference>
<evidence type="ECO:0000256" key="4">
    <source>
        <dbReference type="ARBA" id="ARBA00022741"/>
    </source>
</evidence>
<dbReference type="PROSITE" id="PS01036">
    <property type="entry name" value="HSP70_3"/>
    <property type="match status" value="1"/>
</dbReference>
<evidence type="ECO:0000313" key="9">
    <source>
        <dbReference type="RefSeq" id="XP_029654498.1"/>
    </source>
</evidence>
<accession>A0A6P7TRV2</accession>
<evidence type="ECO:0000256" key="1">
    <source>
        <dbReference type="ARBA" id="ARBA00004319"/>
    </source>
</evidence>
<dbReference type="AlphaFoldDB" id="A0A6P7TRV2"/>
<protein>
    <submittedName>
        <fullName evidence="9">Heat shock 70 kDa protein C-like</fullName>
    </submittedName>
</protein>
<keyword evidence="8" id="KW-1185">Reference proteome</keyword>
<evidence type="ECO:0000313" key="8">
    <source>
        <dbReference type="Proteomes" id="UP000515154"/>
    </source>
</evidence>
<gene>
    <name evidence="9" type="primary">LOC115227941</name>
</gene>
<dbReference type="InterPro" id="IPR043129">
    <property type="entry name" value="ATPase_NBD"/>
</dbReference>
<evidence type="ECO:0000256" key="5">
    <source>
        <dbReference type="ARBA" id="ARBA00022824"/>
    </source>
</evidence>
<keyword evidence="3" id="KW-0732">Signal</keyword>
<dbReference type="FunFam" id="2.60.34.10:FF:000014">
    <property type="entry name" value="Chaperone protein DnaK HSP70"/>
    <property type="match status" value="1"/>
</dbReference>
<dbReference type="Gene3D" id="3.90.640.10">
    <property type="entry name" value="Actin, Chain A, domain 4"/>
    <property type="match status" value="1"/>
</dbReference>
<dbReference type="GO" id="GO:0005524">
    <property type="term" value="F:ATP binding"/>
    <property type="evidence" value="ECO:0007669"/>
    <property type="project" value="UniProtKB-KW"/>
</dbReference>
<dbReference type="PRINTS" id="PR00301">
    <property type="entry name" value="HEATSHOCK70"/>
</dbReference>
<comment type="similarity">
    <text evidence="2">Belongs to the heat shock protein 70 family.</text>
</comment>
<dbReference type="FunFam" id="3.30.420.40:FF:000545">
    <property type="entry name" value="Endoplasmic reticulum chaperone BiP"/>
    <property type="match status" value="1"/>
</dbReference>
<dbReference type="RefSeq" id="XP_029654498.1">
    <property type="nucleotide sequence ID" value="XM_029798638.1"/>
</dbReference>
<dbReference type="Gene3D" id="2.60.34.10">
    <property type="entry name" value="Substrate Binding Domain Of DNAk, Chain A, domain 1"/>
    <property type="match status" value="1"/>
</dbReference>
<dbReference type="GO" id="GO:0140662">
    <property type="term" value="F:ATP-dependent protein folding chaperone"/>
    <property type="evidence" value="ECO:0007669"/>
    <property type="project" value="InterPro"/>
</dbReference>
<dbReference type="GO" id="GO:0005788">
    <property type="term" value="C:endoplasmic reticulum lumen"/>
    <property type="evidence" value="ECO:0007669"/>
    <property type="project" value="UniProtKB-SubCell"/>
</dbReference>
<evidence type="ECO:0000256" key="3">
    <source>
        <dbReference type="ARBA" id="ARBA00022729"/>
    </source>
</evidence>
<evidence type="ECO:0000256" key="7">
    <source>
        <dbReference type="SAM" id="Coils"/>
    </source>
</evidence>
<dbReference type="SUPFAM" id="SSF53067">
    <property type="entry name" value="Actin-like ATPase domain"/>
    <property type="match status" value="2"/>
</dbReference>
<sequence length="497" mass="54690">MVLSKMKEIAEKYLGQEVKEAIVTVPAYFNDAQRQATKDAGTIAGLNVLRIINEPTAAAIAYGVDKKMKERNVLVYDLGGGTFDVTLLTIDEGVFEVLATNGDTHLGGEDFDQNVMEYFIKVIKKKSGGDIRSDLKAMQKLRREVEKAKRTLSSQHQATLEIEDLFQQTDFSEVLSRARFEQLNIELFKKTLIPVQTVLDDAGLKASDVDEVILVGGSTRIPHIQALVKNFFNGMEPARGVNPDEAVAFGAAIQAGVLSGEGSDMVLLDVTPLSLGIETMGGVMHKLIQKNTVIPTKRQNTFTTAVDNQPGVDILVFQGERDQTKFNKKIGNFHLSGIPPAPRGTPQIEVTFEIDVNGILTVSAVDKSSNSSQSLVIDSSADRLSKEEIDKMIRDEVEFAEEDRLFKERTESFQRFEASAYQLSAQLKDDSKLGGKLSVEDKKTLETEATSALDWLNSNRNASADEIKKRLSEFESVVHPITSKFASAQPNPASEEL</sequence>
<dbReference type="InterPro" id="IPR013126">
    <property type="entry name" value="Hsp_70_fam"/>
</dbReference>
<keyword evidence="5" id="KW-0256">Endoplasmic reticulum</keyword>
<reference evidence="9" key="1">
    <citation type="submission" date="2025-08" db="UniProtKB">
        <authorList>
            <consortium name="RefSeq"/>
        </authorList>
    </citation>
    <scope>IDENTIFICATION</scope>
</reference>